<dbReference type="EMBL" id="CM002873">
    <property type="protein sequence ID" value="KFK34319.1"/>
    <property type="molecule type" value="Genomic_DNA"/>
</dbReference>
<dbReference type="Proteomes" id="UP000029120">
    <property type="component" value="Chromosome 5"/>
</dbReference>
<reference evidence="2" key="1">
    <citation type="journal article" date="2015" name="Nat. Plants">
        <title>Genome expansion of Arabis alpina linked with retrotransposition and reduced symmetric DNA methylation.</title>
        <authorList>
            <person name="Willing E.M."/>
            <person name="Rawat V."/>
            <person name="Mandakova T."/>
            <person name="Maumus F."/>
            <person name="James G.V."/>
            <person name="Nordstroem K.J."/>
            <person name="Becker C."/>
            <person name="Warthmann N."/>
            <person name="Chica C."/>
            <person name="Szarzynska B."/>
            <person name="Zytnicki M."/>
            <person name="Albani M.C."/>
            <person name="Kiefer C."/>
            <person name="Bergonzi S."/>
            <person name="Castaings L."/>
            <person name="Mateos J.L."/>
            <person name="Berns M.C."/>
            <person name="Bujdoso N."/>
            <person name="Piofczyk T."/>
            <person name="de Lorenzo L."/>
            <person name="Barrero-Sicilia C."/>
            <person name="Mateos I."/>
            <person name="Piednoel M."/>
            <person name="Hagmann J."/>
            <person name="Chen-Min-Tao R."/>
            <person name="Iglesias-Fernandez R."/>
            <person name="Schuster S.C."/>
            <person name="Alonso-Blanco C."/>
            <person name="Roudier F."/>
            <person name="Carbonero P."/>
            <person name="Paz-Ares J."/>
            <person name="Davis S.J."/>
            <person name="Pecinka A."/>
            <person name="Quesneville H."/>
            <person name="Colot V."/>
            <person name="Lysak M.A."/>
            <person name="Weigel D."/>
            <person name="Coupland G."/>
            <person name="Schneeberger K."/>
        </authorList>
    </citation>
    <scope>NUCLEOTIDE SEQUENCE [LARGE SCALE GENOMIC DNA]</scope>
    <source>
        <strain evidence="2">cv. Pajares</strain>
    </source>
</reference>
<accession>A0A087GWR7</accession>
<proteinExistence type="predicted"/>
<evidence type="ECO:0000313" key="2">
    <source>
        <dbReference type="Proteomes" id="UP000029120"/>
    </source>
</evidence>
<keyword evidence="2" id="KW-1185">Reference proteome</keyword>
<protein>
    <submittedName>
        <fullName evidence="1">Uncharacterized protein</fullName>
    </submittedName>
</protein>
<gene>
    <name evidence="1" type="ordered locus">AALP_Aa5g129600</name>
</gene>
<name>A0A087GWR7_ARAAL</name>
<dbReference type="AlphaFoldDB" id="A0A087GWR7"/>
<dbReference type="Gramene" id="KFK34319">
    <property type="protein sequence ID" value="KFK34319"/>
    <property type="gene ID" value="AALP_AA5G129600"/>
</dbReference>
<sequence length="73" mass="8012">MTPLRSARFILFLRGKWVGDASRVTVTPTVLGLSSPCVIGVDVGHLRRGAAGTLRWPHAFRPPQIYFVDPSLP</sequence>
<organism evidence="1 2">
    <name type="scientific">Arabis alpina</name>
    <name type="common">Alpine rock-cress</name>
    <dbReference type="NCBI Taxonomy" id="50452"/>
    <lineage>
        <taxon>Eukaryota</taxon>
        <taxon>Viridiplantae</taxon>
        <taxon>Streptophyta</taxon>
        <taxon>Embryophyta</taxon>
        <taxon>Tracheophyta</taxon>
        <taxon>Spermatophyta</taxon>
        <taxon>Magnoliopsida</taxon>
        <taxon>eudicotyledons</taxon>
        <taxon>Gunneridae</taxon>
        <taxon>Pentapetalae</taxon>
        <taxon>rosids</taxon>
        <taxon>malvids</taxon>
        <taxon>Brassicales</taxon>
        <taxon>Brassicaceae</taxon>
        <taxon>Arabideae</taxon>
        <taxon>Arabis</taxon>
    </lineage>
</organism>
<evidence type="ECO:0000313" key="1">
    <source>
        <dbReference type="EMBL" id="KFK34319.1"/>
    </source>
</evidence>